<keyword evidence="2 7" id="KW-0813">Transport</keyword>
<feature type="transmembrane region" description="Helical" evidence="7">
    <location>
        <begin position="67"/>
        <end position="86"/>
    </location>
</feature>
<evidence type="ECO:0000256" key="3">
    <source>
        <dbReference type="ARBA" id="ARBA00022475"/>
    </source>
</evidence>
<evidence type="ECO:0000256" key="7">
    <source>
        <dbReference type="RuleBase" id="RU363032"/>
    </source>
</evidence>
<feature type="transmembrane region" description="Helical" evidence="7">
    <location>
        <begin position="98"/>
        <end position="118"/>
    </location>
</feature>
<dbReference type="RefSeq" id="WP_144848794.1">
    <property type="nucleotide sequence ID" value="NZ_VNJI01000019.1"/>
</dbReference>
<comment type="caution">
    <text evidence="9">The sequence shown here is derived from an EMBL/GenBank/DDBJ whole genome shotgun (WGS) entry which is preliminary data.</text>
</comment>
<evidence type="ECO:0000313" key="9">
    <source>
        <dbReference type="EMBL" id="TVY08916.1"/>
    </source>
</evidence>
<protein>
    <submittedName>
        <fullName evidence="9">Carbohydrate ABC transporter permease</fullName>
    </submittedName>
</protein>
<keyword evidence="10" id="KW-1185">Reference proteome</keyword>
<evidence type="ECO:0000256" key="4">
    <source>
        <dbReference type="ARBA" id="ARBA00022692"/>
    </source>
</evidence>
<feature type="transmembrane region" description="Helical" evidence="7">
    <location>
        <begin position="171"/>
        <end position="192"/>
    </location>
</feature>
<evidence type="ECO:0000256" key="1">
    <source>
        <dbReference type="ARBA" id="ARBA00004651"/>
    </source>
</evidence>
<dbReference type="OrthoDB" id="2574718at2"/>
<dbReference type="InterPro" id="IPR035906">
    <property type="entry name" value="MetI-like_sf"/>
</dbReference>
<evidence type="ECO:0000256" key="2">
    <source>
        <dbReference type="ARBA" id="ARBA00022448"/>
    </source>
</evidence>
<name>A0A559K9X1_9BACL</name>
<gene>
    <name evidence="9" type="ORF">FPZ49_16315</name>
</gene>
<reference evidence="9 10" key="1">
    <citation type="submission" date="2019-07" db="EMBL/GenBank/DDBJ databases">
        <authorList>
            <person name="Kim J."/>
        </authorList>
    </citation>
    <scope>NUCLEOTIDE SEQUENCE [LARGE SCALE GENOMIC DNA]</scope>
    <source>
        <strain evidence="9 10">JC52</strain>
    </source>
</reference>
<comment type="subcellular location">
    <subcellularLocation>
        <location evidence="1 7">Cell membrane</location>
        <topology evidence="1 7">Multi-pass membrane protein</topology>
    </subcellularLocation>
</comment>
<feature type="transmembrane region" description="Helical" evidence="7">
    <location>
        <begin position="247"/>
        <end position="266"/>
    </location>
</feature>
<accession>A0A559K9X1</accession>
<keyword evidence="4 7" id="KW-0812">Transmembrane</keyword>
<dbReference type="InterPro" id="IPR000515">
    <property type="entry name" value="MetI-like"/>
</dbReference>
<dbReference type="PROSITE" id="PS50928">
    <property type="entry name" value="ABC_TM1"/>
    <property type="match status" value="1"/>
</dbReference>
<proteinExistence type="inferred from homology"/>
<dbReference type="Gene3D" id="1.10.3720.10">
    <property type="entry name" value="MetI-like"/>
    <property type="match status" value="1"/>
</dbReference>
<evidence type="ECO:0000259" key="8">
    <source>
        <dbReference type="PROSITE" id="PS50928"/>
    </source>
</evidence>
<dbReference type="GO" id="GO:0055085">
    <property type="term" value="P:transmembrane transport"/>
    <property type="evidence" value="ECO:0007669"/>
    <property type="project" value="InterPro"/>
</dbReference>
<dbReference type="EMBL" id="VNJI01000019">
    <property type="protein sequence ID" value="TVY08916.1"/>
    <property type="molecule type" value="Genomic_DNA"/>
</dbReference>
<evidence type="ECO:0000313" key="10">
    <source>
        <dbReference type="Proteomes" id="UP000317036"/>
    </source>
</evidence>
<dbReference type="SUPFAM" id="SSF161098">
    <property type="entry name" value="MetI-like"/>
    <property type="match status" value="1"/>
</dbReference>
<dbReference type="PANTHER" id="PTHR43744:SF9">
    <property type="entry name" value="POLYGALACTURONAN_RHAMNOGALACTURONAN TRANSPORT SYSTEM PERMEASE PROTEIN YTCP"/>
    <property type="match status" value="1"/>
</dbReference>
<dbReference type="Pfam" id="PF00528">
    <property type="entry name" value="BPD_transp_1"/>
    <property type="match status" value="1"/>
</dbReference>
<evidence type="ECO:0000256" key="6">
    <source>
        <dbReference type="ARBA" id="ARBA00023136"/>
    </source>
</evidence>
<comment type="similarity">
    <text evidence="7">Belongs to the binding-protein-dependent transport system permease family.</text>
</comment>
<dbReference type="AlphaFoldDB" id="A0A559K9X1"/>
<keyword evidence="3" id="KW-1003">Cell membrane</keyword>
<dbReference type="CDD" id="cd06261">
    <property type="entry name" value="TM_PBP2"/>
    <property type="match status" value="1"/>
</dbReference>
<keyword evidence="6 7" id="KW-0472">Membrane</keyword>
<dbReference type="PANTHER" id="PTHR43744">
    <property type="entry name" value="ABC TRANSPORTER PERMEASE PROTEIN MG189-RELATED-RELATED"/>
    <property type="match status" value="1"/>
</dbReference>
<feature type="transmembrane region" description="Helical" evidence="7">
    <location>
        <begin position="130"/>
        <end position="150"/>
    </location>
</feature>
<sequence>MILLYLLVGCITLFVLLPLLNVLSSSFSSPALVAEGKILFWPQHWTLQSYERVFTNQSFWTGYGNTLLYTVLGTSINVILTVLAAYPLSRTDLKGGKLILGVLIFTMYFQGGMIPTYLVVKQLGMVNTVWAMVLPGAISTFNLIVMRTYFMNTLPKELQESAFIDGCSNGRYLWSVVLPVCKPILAVIALYYSVNHWNDFFQALIYLSDAKKYPLQLVLRDILISSKVDDFATLDAGFSDRLFQGEGIKYAIITVASLPMLLFYPFMQRYFVKGALVGSVKG</sequence>
<dbReference type="GO" id="GO:0005886">
    <property type="term" value="C:plasma membrane"/>
    <property type="evidence" value="ECO:0007669"/>
    <property type="project" value="UniProtKB-SubCell"/>
</dbReference>
<dbReference type="Proteomes" id="UP000317036">
    <property type="component" value="Unassembled WGS sequence"/>
</dbReference>
<evidence type="ECO:0000256" key="5">
    <source>
        <dbReference type="ARBA" id="ARBA00022989"/>
    </source>
</evidence>
<organism evidence="9 10">
    <name type="scientific">Paenibacillus cremeus</name>
    <dbReference type="NCBI Taxonomy" id="2163881"/>
    <lineage>
        <taxon>Bacteria</taxon>
        <taxon>Bacillati</taxon>
        <taxon>Bacillota</taxon>
        <taxon>Bacilli</taxon>
        <taxon>Bacillales</taxon>
        <taxon>Paenibacillaceae</taxon>
        <taxon>Paenibacillus</taxon>
    </lineage>
</organism>
<keyword evidence="5 7" id="KW-1133">Transmembrane helix</keyword>
<feature type="domain" description="ABC transmembrane type-1" evidence="8">
    <location>
        <begin position="63"/>
        <end position="267"/>
    </location>
</feature>